<dbReference type="SUPFAM" id="SSF56601">
    <property type="entry name" value="beta-lactamase/transpeptidase-like"/>
    <property type="match status" value="1"/>
</dbReference>
<accession>A0ABU3Q4K3</accession>
<comment type="caution">
    <text evidence="2">The sequence shown here is derived from an EMBL/GenBank/DDBJ whole genome shotgun (WGS) entry which is preliminary data.</text>
</comment>
<dbReference type="Gene3D" id="3.40.710.10">
    <property type="entry name" value="DD-peptidase/beta-lactamase superfamily"/>
    <property type="match status" value="1"/>
</dbReference>
<feature type="domain" description="Beta-lactamase-related" evidence="1">
    <location>
        <begin position="81"/>
        <end position="366"/>
    </location>
</feature>
<dbReference type="GO" id="GO:0016787">
    <property type="term" value="F:hydrolase activity"/>
    <property type="evidence" value="ECO:0007669"/>
    <property type="project" value="UniProtKB-KW"/>
</dbReference>
<keyword evidence="2" id="KW-0378">Hydrolase</keyword>
<protein>
    <submittedName>
        <fullName evidence="2">Serine hydrolase</fullName>
        <ecNumber evidence="2">3.-.-.-</ecNumber>
    </submittedName>
</protein>
<dbReference type="Pfam" id="PF00144">
    <property type="entry name" value="Beta-lactamase"/>
    <property type="match status" value="1"/>
</dbReference>
<sequence>MMFEKSRSIKSFTLEPNRDLSVLANNKARWTNPGERRHGLHNLHRVARYVMSFRSADVWKLFPSARIGLASLPTVRLMTSLPCFSAMVVLQGDEILFEDYARDFSPDSHHSIQSITKTMMNLVIGRLVEEGAIDLSRSVRDYLPEIGSGYADATVQQVLNMDVVNEYSEDFSNPSATYYAHEEAMGWRLPADRAHEDTQRAFVARLTSTDTRNMSGYMQYKDANTDILGWVAERATGRSLRSFLADIVDAAGLEHPMHITTDREGFPTLDGGACLTPRDLARYFSIFARLGLGVDGRPIGSASFLDRTLADGIPIAPPRDHQRYSNHLAIYGRSVGHSGWGGQYALANPATGIVAVFLSAIEDAHGADRAYLNKVSAMLEEIVELNEQP</sequence>
<organism evidence="2 3">
    <name type="scientific">Sphingosinicella rhizophila</name>
    <dbReference type="NCBI Taxonomy" id="3050082"/>
    <lineage>
        <taxon>Bacteria</taxon>
        <taxon>Pseudomonadati</taxon>
        <taxon>Pseudomonadota</taxon>
        <taxon>Alphaproteobacteria</taxon>
        <taxon>Sphingomonadales</taxon>
        <taxon>Sphingosinicellaceae</taxon>
        <taxon>Sphingosinicella</taxon>
    </lineage>
</organism>
<keyword evidence="3" id="KW-1185">Reference proteome</keyword>
<dbReference type="PANTHER" id="PTHR43283">
    <property type="entry name" value="BETA-LACTAMASE-RELATED"/>
    <property type="match status" value="1"/>
</dbReference>
<gene>
    <name evidence="2" type="ORF">RQX22_05220</name>
</gene>
<dbReference type="InterPro" id="IPR012338">
    <property type="entry name" value="Beta-lactam/transpept-like"/>
</dbReference>
<dbReference type="PANTHER" id="PTHR43283:SF7">
    <property type="entry name" value="BETA-LACTAMASE-RELATED DOMAIN-CONTAINING PROTEIN"/>
    <property type="match status" value="1"/>
</dbReference>
<dbReference type="InterPro" id="IPR001466">
    <property type="entry name" value="Beta-lactam-related"/>
</dbReference>
<evidence type="ECO:0000259" key="1">
    <source>
        <dbReference type="Pfam" id="PF00144"/>
    </source>
</evidence>
<evidence type="ECO:0000313" key="2">
    <source>
        <dbReference type="EMBL" id="MDT9598350.1"/>
    </source>
</evidence>
<proteinExistence type="predicted"/>
<dbReference type="Proteomes" id="UP001259572">
    <property type="component" value="Unassembled WGS sequence"/>
</dbReference>
<dbReference type="InterPro" id="IPR050789">
    <property type="entry name" value="Diverse_Enzym_Activities"/>
</dbReference>
<dbReference type="EMBL" id="JAVUPU010000002">
    <property type="protein sequence ID" value="MDT9598350.1"/>
    <property type="molecule type" value="Genomic_DNA"/>
</dbReference>
<reference evidence="2 3" key="1">
    <citation type="submission" date="2023-05" db="EMBL/GenBank/DDBJ databases">
        <authorList>
            <person name="Guo Y."/>
        </authorList>
    </citation>
    <scope>NUCLEOTIDE SEQUENCE [LARGE SCALE GENOMIC DNA]</scope>
    <source>
        <strain evidence="2 3">GR2756</strain>
    </source>
</reference>
<name>A0ABU3Q4K3_9SPHN</name>
<dbReference type="RefSeq" id="WP_315724310.1">
    <property type="nucleotide sequence ID" value="NZ_JAVUPU010000002.1"/>
</dbReference>
<dbReference type="EC" id="3.-.-.-" evidence="2"/>
<evidence type="ECO:0000313" key="3">
    <source>
        <dbReference type="Proteomes" id="UP001259572"/>
    </source>
</evidence>